<gene>
    <name evidence="4" type="primary">ypeB</name>
    <name evidence="4" type="ORF">HGG79_16755</name>
</gene>
<dbReference type="InterPro" id="IPR025711">
    <property type="entry name" value="PepSY"/>
</dbReference>
<dbReference type="AlphaFoldDB" id="A0A923EDF6"/>
<protein>
    <submittedName>
        <fullName evidence="4">Germination protein YpeB</fullName>
    </submittedName>
</protein>
<dbReference type="InterPro" id="IPR048402">
    <property type="entry name" value="YpeB_N"/>
</dbReference>
<name>A0A923EDF6_CLOTT</name>
<dbReference type="Proteomes" id="UP000563151">
    <property type="component" value="Unassembled WGS sequence"/>
</dbReference>
<dbReference type="Pfam" id="PF14620">
    <property type="entry name" value="YPEB_PepSY1-2"/>
    <property type="match status" value="1"/>
</dbReference>
<feature type="domain" description="Sporulation protein YpeB PepSY1 and PepSY2" evidence="2">
    <location>
        <begin position="185"/>
        <end position="379"/>
    </location>
</feature>
<evidence type="ECO:0000259" key="2">
    <source>
        <dbReference type="Pfam" id="PF14620"/>
    </source>
</evidence>
<organism evidence="4 5">
    <name type="scientific">Clostridium tetanomorphum</name>
    <dbReference type="NCBI Taxonomy" id="1553"/>
    <lineage>
        <taxon>Bacteria</taxon>
        <taxon>Bacillati</taxon>
        <taxon>Bacillota</taxon>
        <taxon>Clostridia</taxon>
        <taxon>Eubacteriales</taxon>
        <taxon>Clostridiaceae</taxon>
        <taxon>Clostridium</taxon>
    </lineage>
</organism>
<accession>A0A923EDF6</accession>
<dbReference type="InterPro" id="IPR014239">
    <property type="entry name" value="YpeB_PepSY1-2"/>
</dbReference>
<evidence type="ECO:0000259" key="3">
    <source>
        <dbReference type="Pfam" id="PF20769"/>
    </source>
</evidence>
<evidence type="ECO:0000313" key="4">
    <source>
        <dbReference type="EMBL" id="MBC2399406.1"/>
    </source>
</evidence>
<keyword evidence="5" id="KW-1185">Reference proteome</keyword>
<dbReference type="Pfam" id="PF20769">
    <property type="entry name" value="YPEB_N"/>
    <property type="match status" value="1"/>
</dbReference>
<feature type="domain" description="PepSY" evidence="1">
    <location>
        <begin position="383"/>
        <end position="438"/>
    </location>
</feature>
<sequence>MKMTKKRIVYTAIVTLIVVFSSTFAILMTLERTDYRNYLQAEYTKNMYELISSVQNIRTNLSKSAVVGSREQSIIVFEEIFRHASMANDKLHSLPIPQETLDNSSKFLSQVGDFCYTLGRNASEGKELKEKDYQTIDNLKNRSFQLEVSLKKTSDEISEGKVKWGEIRKRVSGVFAKNRKEALAEKFKGIQKQVAQYPALIYDGPFSDNIVDIAPKINSKDIVSQKEAENIAKKTIGADKVESIKINDRQSNTKIPTYSFEVYVKGRNDKKSTIACEVSKHGGKIVYLLDNKAIGKININKDKAMQKGMSYLNTIGYKNMIPMYTMNYGSTMVISYVYKQDNIIIYPDQIKLKIALDDGSIVGIESEKYLISHVDKRQIDKPKITAEQAKDRVSKRLKINSIRLAIVPTETNKEVLCYEFSGVCNDEDFIVYINANTGFEQRIIQIINTPNGELTI</sequence>
<dbReference type="Pfam" id="PF03413">
    <property type="entry name" value="PepSY"/>
    <property type="match status" value="1"/>
</dbReference>
<reference evidence="4 5" key="1">
    <citation type="submission" date="2020-04" db="EMBL/GenBank/DDBJ databases">
        <title>Genomic insights into acetone-butanol-ethanol (ABE) fermentation by sequencing solventogenic clostridia strains.</title>
        <authorList>
            <person name="Brown S."/>
        </authorList>
    </citation>
    <scope>NUCLEOTIDE SEQUENCE [LARGE SCALE GENOMIC DNA]</scope>
    <source>
        <strain evidence="4 5">DJ011</strain>
    </source>
</reference>
<evidence type="ECO:0000259" key="1">
    <source>
        <dbReference type="Pfam" id="PF03413"/>
    </source>
</evidence>
<evidence type="ECO:0000313" key="5">
    <source>
        <dbReference type="Proteomes" id="UP000563151"/>
    </source>
</evidence>
<comment type="caution">
    <text evidence="4">The sequence shown here is derived from an EMBL/GenBank/DDBJ whole genome shotgun (WGS) entry which is preliminary data.</text>
</comment>
<dbReference type="NCBIfam" id="TIGR02889">
    <property type="entry name" value="spore_YpeB"/>
    <property type="match status" value="1"/>
</dbReference>
<dbReference type="EMBL" id="JAAZWO010000027">
    <property type="protein sequence ID" value="MBC2399406.1"/>
    <property type="molecule type" value="Genomic_DNA"/>
</dbReference>
<proteinExistence type="predicted"/>
<feature type="domain" description="Sporulation protein YpeB N-terminal" evidence="3">
    <location>
        <begin position="31"/>
        <end position="166"/>
    </location>
</feature>
<dbReference type="GO" id="GO:0009847">
    <property type="term" value="P:spore germination"/>
    <property type="evidence" value="ECO:0007669"/>
    <property type="project" value="InterPro"/>
</dbReference>
<dbReference type="RefSeq" id="WP_035145111.1">
    <property type="nucleotide sequence ID" value="NZ_JAAZWO010000027.1"/>
</dbReference>